<comment type="caution">
    <text evidence="7">The sequence shown here is derived from an EMBL/GenBank/DDBJ whole genome shotgun (WGS) entry which is preliminary data.</text>
</comment>
<keyword evidence="8" id="KW-1185">Reference proteome</keyword>
<keyword evidence="4 6" id="KW-0472">Membrane</keyword>
<name>A0A840SNQ5_9RHOB</name>
<protein>
    <submittedName>
        <fullName evidence="7">Hemolysin III</fullName>
    </submittedName>
</protein>
<gene>
    <name evidence="7" type="ORF">HNP73_002161</name>
</gene>
<feature type="transmembrane region" description="Helical" evidence="6">
    <location>
        <begin position="58"/>
        <end position="79"/>
    </location>
</feature>
<dbReference type="Pfam" id="PF03006">
    <property type="entry name" value="HlyIII"/>
    <property type="match status" value="1"/>
</dbReference>
<evidence type="ECO:0000256" key="5">
    <source>
        <dbReference type="PIRSR" id="PIRSR604254-1"/>
    </source>
</evidence>
<dbReference type="EMBL" id="JACHFM010000002">
    <property type="protein sequence ID" value="MBB5222225.1"/>
    <property type="molecule type" value="Genomic_DNA"/>
</dbReference>
<feature type="transmembrane region" description="Helical" evidence="6">
    <location>
        <begin position="203"/>
        <end position="221"/>
    </location>
</feature>
<dbReference type="GO" id="GO:0016020">
    <property type="term" value="C:membrane"/>
    <property type="evidence" value="ECO:0007669"/>
    <property type="project" value="UniProtKB-SubCell"/>
</dbReference>
<evidence type="ECO:0000256" key="3">
    <source>
        <dbReference type="ARBA" id="ARBA00022989"/>
    </source>
</evidence>
<sequence>MPALRGEREMFTRERAPLVYTRAELLSDAVVHVVGILAALVAFPLLVWLALTRSGDRATVLALMVYGISVLVLLVSSALNNMLRQSAWKPLLSRVDQSAIYVKIAGSYTPFAVLAGTQAGVFLTGLWGAAFFGACLRLSSGARLKWASILLYLSMGWAGAILGGPIVEALSPTAALLILAAGLTYTVGVVFFVWERLPFHNTIWHVFVLAGSCVLYAAVLVEVSSRMTA</sequence>
<evidence type="ECO:0000256" key="4">
    <source>
        <dbReference type="ARBA" id="ARBA00023136"/>
    </source>
</evidence>
<keyword evidence="3 6" id="KW-1133">Transmembrane helix</keyword>
<feature type="transmembrane region" description="Helical" evidence="6">
    <location>
        <begin position="29"/>
        <end position="51"/>
    </location>
</feature>
<evidence type="ECO:0000256" key="6">
    <source>
        <dbReference type="SAM" id="Phobius"/>
    </source>
</evidence>
<dbReference type="Proteomes" id="UP000549457">
    <property type="component" value="Unassembled WGS sequence"/>
</dbReference>
<reference evidence="7 8" key="1">
    <citation type="submission" date="2020-08" db="EMBL/GenBank/DDBJ databases">
        <title>Genomic Encyclopedia of Type Strains, Phase IV (KMG-IV): sequencing the most valuable type-strain genomes for metagenomic binning, comparative biology and taxonomic classification.</title>
        <authorList>
            <person name="Goeker M."/>
        </authorList>
    </citation>
    <scope>NUCLEOTIDE SEQUENCE [LARGE SCALE GENOMIC DNA]</scope>
    <source>
        <strain evidence="7 8">DSM 101730</strain>
    </source>
</reference>
<organism evidence="7 8">
    <name type="scientific">Amaricoccus macauensis</name>
    <dbReference type="NCBI Taxonomy" id="57001"/>
    <lineage>
        <taxon>Bacteria</taxon>
        <taxon>Pseudomonadati</taxon>
        <taxon>Pseudomonadota</taxon>
        <taxon>Alphaproteobacteria</taxon>
        <taxon>Rhodobacterales</taxon>
        <taxon>Paracoccaceae</taxon>
        <taxon>Amaricoccus</taxon>
    </lineage>
</organism>
<proteinExistence type="predicted"/>
<feature type="transmembrane region" description="Helical" evidence="6">
    <location>
        <begin position="146"/>
        <end position="167"/>
    </location>
</feature>
<dbReference type="PANTHER" id="PTHR20855:SF3">
    <property type="entry name" value="LD03007P"/>
    <property type="match status" value="1"/>
</dbReference>
<keyword evidence="5" id="KW-0479">Metal-binding</keyword>
<dbReference type="GO" id="GO:0046872">
    <property type="term" value="F:metal ion binding"/>
    <property type="evidence" value="ECO:0007669"/>
    <property type="project" value="UniProtKB-KW"/>
</dbReference>
<keyword evidence="5" id="KW-0862">Zinc</keyword>
<keyword evidence="2 6" id="KW-0812">Transmembrane</keyword>
<dbReference type="RefSeq" id="WP_184148708.1">
    <property type="nucleotide sequence ID" value="NZ_JACHFM010000002.1"/>
</dbReference>
<evidence type="ECO:0000256" key="2">
    <source>
        <dbReference type="ARBA" id="ARBA00022692"/>
    </source>
</evidence>
<feature type="transmembrane region" description="Helical" evidence="6">
    <location>
        <begin position="173"/>
        <end position="194"/>
    </location>
</feature>
<evidence type="ECO:0000313" key="7">
    <source>
        <dbReference type="EMBL" id="MBB5222225.1"/>
    </source>
</evidence>
<dbReference type="PANTHER" id="PTHR20855">
    <property type="entry name" value="ADIPOR/PROGESTIN RECEPTOR-RELATED"/>
    <property type="match status" value="1"/>
</dbReference>
<accession>A0A840SNQ5</accession>
<dbReference type="AlphaFoldDB" id="A0A840SNQ5"/>
<feature type="binding site" evidence="5">
    <location>
        <position position="205"/>
    </location>
    <ligand>
        <name>Zn(2+)</name>
        <dbReference type="ChEBI" id="CHEBI:29105"/>
    </ligand>
</feature>
<evidence type="ECO:0000313" key="8">
    <source>
        <dbReference type="Proteomes" id="UP000549457"/>
    </source>
</evidence>
<dbReference type="InterPro" id="IPR004254">
    <property type="entry name" value="AdipoR/HlyIII-related"/>
</dbReference>
<comment type="subcellular location">
    <subcellularLocation>
        <location evidence="1">Membrane</location>
        <topology evidence="1">Multi-pass membrane protein</topology>
    </subcellularLocation>
</comment>
<feature type="transmembrane region" description="Helical" evidence="6">
    <location>
        <begin position="111"/>
        <end position="134"/>
    </location>
</feature>
<evidence type="ECO:0000256" key="1">
    <source>
        <dbReference type="ARBA" id="ARBA00004141"/>
    </source>
</evidence>